<dbReference type="AlphaFoldDB" id="A0A2M8PA11"/>
<gene>
    <name evidence="1" type="ORF">CUN49_15920</name>
</gene>
<dbReference type="EMBL" id="PGTM01000422">
    <property type="protein sequence ID" value="PJF34388.1"/>
    <property type="molecule type" value="Genomic_DNA"/>
</dbReference>
<protein>
    <submittedName>
        <fullName evidence="1">Uncharacterized protein</fullName>
    </submittedName>
</protein>
<sequence length="99" mass="10568">MLGIDFDADVPLDEDHGSVVAAQLMLAEYALVCELGWRAVVLDAAESCPGALAAYLNFVRLYAHVLVYGHVRDPAVLAAFPAQIPENGYRIALDPSLAA</sequence>
<organism evidence="1 2">
    <name type="scientific">Candidatus Thermofonsia Clade 1 bacterium</name>
    <dbReference type="NCBI Taxonomy" id="2364210"/>
    <lineage>
        <taxon>Bacteria</taxon>
        <taxon>Bacillati</taxon>
        <taxon>Chloroflexota</taxon>
        <taxon>Candidatus Thermofontia</taxon>
        <taxon>Candidatus Thermofonsia Clade 1</taxon>
    </lineage>
</organism>
<proteinExistence type="predicted"/>
<accession>A0A2M8PA11</accession>
<comment type="caution">
    <text evidence="1">The sequence shown here is derived from an EMBL/GenBank/DDBJ whole genome shotgun (WGS) entry which is preliminary data.</text>
</comment>
<evidence type="ECO:0000313" key="2">
    <source>
        <dbReference type="Proteomes" id="UP000229681"/>
    </source>
</evidence>
<reference evidence="1 2" key="1">
    <citation type="submission" date="2017-11" db="EMBL/GenBank/DDBJ databases">
        <title>Evolution of Phototrophy in the Chloroflexi Phylum Driven by Horizontal Gene Transfer.</title>
        <authorList>
            <person name="Ward L.M."/>
            <person name="Hemp J."/>
            <person name="Shih P.M."/>
            <person name="Mcglynn S.E."/>
            <person name="Fischer W."/>
        </authorList>
    </citation>
    <scope>NUCLEOTIDE SEQUENCE [LARGE SCALE GENOMIC DNA]</scope>
    <source>
        <strain evidence="1">JP3_13</strain>
    </source>
</reference>
<dbReference type="Proteomes" id="UP000229681">
    <property type="component" value="Unassembled WGS sequence"/>
</dbReference>
<evidence type="ECO:0000313" key="1">
    <source>
        <dbReference type="EMBL" id="PJF34388.1"/>
    </source>
</evidence>
<name>A0A2M8PA11_9CHLR</name>